<dbReference type="InterPro" id="IPR032675">
    <property type="entry name" value="LRR_dom_sf"/>
</dbReference>
<protein>
    <submittedName>
        <fullName evidence="3">LRRNT domain-containing protein</fullName>
    </submittedName>
</protein>
<dbReference type="WBParaSite" id="HPLM_0000142101-mRNA-1">
    <property type="protein sequence ID" value="HPLM_0000142101-mRNA-1"/>
    <property type="gene ID" value="HPLM_0000142101"/>
</dbReference>
<reference evidence="1 2" key="2">
    <citation type="submission" date="2018-11" db="EMBL/GenBank/DDBJ databases">
        <authorList>
            <consortium name="Pathogen Informatics"/>
        </authorList>
    </citation>
    <scope>NUCLEOTIDE SEQUENCE [LARGE SCALE GENOMIC DNA]</scope>
    <source>
        <strain evidence="1 2">MHpl1</strain>
    </source>
</reference>
<dbReference type="Gene3D" id="3.80.10.10">
    <property type="entry name" value="Ribonuclease Inhibitor"/>
    <property type="match status" value="1"/>
</dbReference>
<name>A0A0N4VVV1_HAEPC</name>
<dbReference type="Proteomes" id="UP000268014">
    <property type="component" value="Unassembled WGS sequence"/>
</dbReference>
<keyword evidence="2" id="KW-1185">Reference proteome</keyword>
<dbReference type="EMBL" id="UZAF01001871">
    <property type="protein sequence ID" value="VDO09448.1"/>
    <property type="molecule type" value="Genomic_DNA"/>
</dbReference>
<proteinExistence type="predicted"/>
<dbReference type="AlphaFoldDB" id="A0A0N4VVV1"/>
<gene>
    <name evidence="1" type="ORF">HPLM_LOCUS1419</name>
</gene>
<dbReference type="OrthoDB" id="1055097at2759"/>
<evidence type="ECO:0000313" key="2">
    <source>
        <dbReference type="Proteomes" id="UP000268014"/>
    </source>
</evidence>
<evidence type="ECO:0000313" key="1">
    <source>
        <dbReference type="EMBL" id="VDO09448.1"/>
    </source>
</evidence>
<dbReference type="STRING" id="6290.A0A0N4VVV1"/>
<accession>A0A0N4VVV1</accession>
<dbReference type="SUPFAM" id="SSF52058">
    <property type="entry name" value="L domain-like"/>
    <property type="match status" value="1"/>
</dbReference>
<evidence type="ECO:0000313" key="3">
    <source>
        <dbReference type="WBParaSite" id="HPLM_0000142101-mRNA-1"/>
    </source>
</evidence>
<sequence>MLLLLLFTTAVSGCQKGCDCSSSVTVCHAQTLRSVPILLDPRTKRLDLAHNKITRLTADELSLYPSAFSSFLDKNYF</sequence>
<reference evidence="3" key="1">
    <citation type="submission" date="2017-02" db="UniProtKB">
        <authorList>
            <consortium name="WormBaseParasite"/>
        </authorList>
    </citation>
    <scope>IDENTIFICATION</scope>
</reference>
<organism evidence="3">
    <name type="scientific">Haemonchus placei</name>
    <name type="common">Barber's pole worm</name>
    <dbReference type="NCBI Taxonomy" id="6290"/>
    <lineage>
        <taxon>Eukaryota</taxon>
        <taxon>Metazoa</taxon>
        <taxon>Ecdysozoa</taxon>
        <taxon>Nematoda</taxon>
        <taxon>Chromadorea</taxon>
        <taxon>Rhabditida</taxon>
        <taxon>Rhabditina</taxon>
        <taxon>Rhabditomorpha</taxon>
        <taxon>Strongyloidea</taxon>
        <taxon>Trichostrongylidae</taxon>
        <taxon>Haemonchus</taxon>
    </lineage>
</organism>